<dbReference type="PANTHER" id="PTHR12993">
    <property type="entry name" value="N-ACETYLGLUCOSAMINYL-PHOSPHATIDYLINOSITOL DE-N-ACETYLASE-RELATED"/>
    <property type="match status" value="1"/>
</dbReference>
<reference evidence="2" key="1">
    <citation type="submission" date="2018-01" db="EMBL/GenBank/DDBJ databases">
        <title>Testimony of 'menage a trois' revealed by the proteome of Megavirus virophage.</title>
        <authorList>
            <person name="Jeudy S."/>
            <person name="Bertaux L."/>
            <person name="Alempic J.-M."/>
            <person name="Lartigue A."/>
            <person name="Legendre M."/>
            <person name="Philippe N."/>
            <person name="Beucher L."/>
            <person name="Biondi E."/>
            <person name="Juul S."/>
            <person name="Turner D."/>
            <person name="Coute Y."/>
            <person name="Claverie J.-M."/>
            <person name="Abergel C."/>
        </authorList>
    </citation>
    <scope>NUCLEOTIDE SEQUENCE [LARGE SCALE GENOMIC DNA]</scope>
</reference>
<dbReference type="PANTHER" id="PTHR12993:SF11">
    <property type="entry name" value="N-ACETYLGLUCOSAMINYL-PHOSPHATIDYLINOSITOL DE-N-ACETYLASE"/>
    <property type="match status" value="1"/>
</dbReference>
<accession>A0A2P1ELS4</accession>
<proteinExistence type="predicted"/>
<keyword evidence="2" id="KW-1185">Reference proteome</keyword>
<dbReference type="Proteomes" id="UP000289600">
    <property type="component" value="Segment"/>
</dbReference>
<dbReference type="InterPro" id="IPR003737">
    <property type="entry name" value="GlcNAc_PI_deacetylase-related"/>
</dbReference>
<dbReference type="Pfam" id="PF02585">
    <property type="entry name" value="PIG-L"/>
    <property type="match status" value="1"/>
</dbReference>
<dbReference type="EMBL" id="MG807320">
    <property type="protein sequence ID" value="AVL94834.1"/>
    <property type="molecule type" value="Genomic_DNA"/>
</dbReference>
<organism evidence="1 2">
    <name type="scientific">Moumouvirus australiensis</name>
    <dbReference type="NCBI Taxonomy" id="2109587"/>
    <lineage>
        <taxon>Viruses</taxon>
        <taxon>Varidnaviria</taxon>
        <taxon>Bamfordvirae</taxon>
        <taxon>Nucleocytoviricota</taxon>
        <taxon>Megaviricetes</taxon>
        <taxon>Imitervirales</taxon>
        <taxon>Mimiviridae</taxon>
        <taxon>Megamimivirinae</taxon>
        <taxon>Moumouvirus</taxon>
        <taxon>Moumouvirus australiense</taxon>
    </lineage>
</organism>
<dbReference type="InterPro" id="IPR024078">
    <property type="entry name" value="LmbE-like_dom_sf"/>
</dbReference>
<evidence type="ECO:0000313" key="1">
    <source>
        <dbReference type="EMBL" id="AVL94834.1"/>
    </source>
</evidence>
<gene>
    <name evidence="1" type="ORF">mc_448</name>
</gene>
<dbReference type="Gene3D" id="3.40.50.10320">
    <property type="entry name" value="LmbE-like"/>
    <property type="match status" value="1"/>
</dbReference>
<dbReference type="GO" id="GO:0000225">
    <property type="term" value="F:N-acetylglucosaminylphosphatidylinositol deacetylase activity"/>
    <property type="evidence" value="ECO:0007669"/>
    <property type="project" value="TreeGrafter"/>
</dbReference>
<protein>
    <submittedName>
        <fullName evidence="1">Putative N-acetylglucosaminyl phosphatidylinositol deacetylase</fullName>
    </submittedName>
</protein>
<sequence>MIIAHPDDELIFGSRFILEEPGWKIVCVTNATLKSNNYISFNKTNYRKEEFINVATELKCQYEMWDYEDANFNWNWNEEKLLKQFKKLLSEKQYKLILTHNLQGEYGHAQHKKISQLIHKLKPNNLYVFDFDTDYKNPYIKKINELINLYSSQNEVIKKRYKYILHQSKKKVNFNAVMQ</sequence>
<name>A0A2P1ELS4_9VIRU</name>
<dbReference type="SUPFAM" id="SSF102588">
    <property type="entry name" value="LmbE-like"/>
    <property type="match status" value="1"/>
</dbReference>
<evidence type="ECO:0000313" key="2">
    <source>
        <dbReference type="Proteomes" id="UP000289600"/>
    </source>
</evidence>